<name>A0A379LWF6_9NOCA</name>
<evidence type="ECO:0000313" key="3">
    <source>
        <dbReference type="EMBL" id="SUE14367.1"/>
    </source>
</evidence>
<dbReference type="Pfam" id="PF04434">
    <property type="entry name" value="SWIM"/>
    <property type="match status" value="1"/>
</dbReference>
<accession>A0A379LWF6</accession>
<organism evidence="3 4">
    <name type="scientific">Rhodococcus gordoniae</name>
    <dbReference type="NCBI Taxonomy" id="223392"/>
    <lineage>
        <taxon>Bacteria</taxon>
        <taxon>Bacillati</taxon>
        <taxon>Actinomycetota</taxon>
        <taxon>Actinomycetes</taxon>
        <taxon>Mycobacteriales</taxon>
        <taxon>Nocardiaceae</taxon>
        <taxon>Rhodococcus</taxon>
    </lineage>
</organism>
<dbReference type="RefSeq" id="WP_064062947.1">
    <property type="nucleotide sequence ID" value="NZ_LPZN01000006.1"/>
</dbReference>
<keyword evidence="1" id="KW-0862">Zinc</keyword>
<gene>
    <name evidence="3" type="ORF">NCTC13296_01207</name>
</gene>
<dbReference type="EMBL" id="UGVI01000001">
    <property type="protein sequence ID" value="SUE14367.1"/>
    <property type="molecule type" value="Genomic_DNA"/>
</dbReference>
<sequence>MTAPWTLQQINAVAPDPSSMTAARGVASAWLETGHDDAALWGLCRGRGTTPYRTAIDTRAPAYSCTCPSRKLPCKHALSLLVCWSEGAVPAGQAPDSVTRWLASRAASTALRAPADDEPVRTPDPATAQRRAERVAAGLEDLDRWLTDRIRHGLGAVDHGYETYETIAARMVDAQAPGAASALRALATVVTDETDWPARLLTEYARLHLMAVAYRRRDELPRPLLYSLQTHLGFGTRSEEVRAEPAVRDRWQVLAVRVTEESRMFTRRTWLRGRSSRRWAMVLDFAHGTARFGTPIPFPGSLVDADLHFCPGAAPLRAMLGRQHGEAEPFTTLPATGLDAALGEYARMRGSDPWLRTWPVLLDAVTPTPSEDGWYVVDPSGRALPLAGDDDSRWRLHTVAGGRPVTVCGDWDGTTLTPVSLFTEGQVLTW</sequence>
<evidence type="ECO:0000313" key="4">
    <source>
        <dbReference type="Proteomes" id="UP000254569"/>
    </source>
</evidence>
<dbReference type="PROSITE" id="PS50966">
    <property type="entry name" value="ZF_SWIM"/>
    <property type="match status" value="1"/>
</dbReference>
<proteinExistence type="predicted"/>
<keyword evidence="1" id="KW-0479">Metal-binding</keyword>
<dbReference type="AlphaFoldDB" id="A0A379LWF6"/>
<dbReference type="OrthoDB" id="9816340at2"/>
<dbReference type="InterPro" id="IPR007527">
    <property type="entry name" value="Znf_SWIM"/>
</dbReference>
<keyword evidence="4" id="KW-1185">Reference proteome</keyword>
<dbReference type="GO" id="GO:0008270">
    <property type="term" value="F:zinc ion binding"/>
    <property type="evidence" value="ECO:0007669"/>
    <property type="project" value="UniProtKB-KW"/>
</dbReference>
<evidence type="ECO:0000256" key="1">
    <source>
        <dbReference type="PROSITE-ProRule" id="PRU00325"/>
    </source>
</evidence>
<reference evidence="3 4" key="1">
    <citation type="submission" date="2018-06" db="EMBL/GenBank/DDBJ databases">
        <authorList>
            <consortium name="Pathogen Informatics"/>
            <person name="Doyle S."/>
        </authorList>
    </citation>
    <scope>NUCLEOTIDE SEQUENCE [LARGE SCALE GENOMIC DNA]</scope>
    <source>
        <strain evidence="3 4">NCTC13296</strain>
    </source>
</reference>
<protein>
    <recommendedName>
        <fullName evidence="2">SWIM-type domain-containing protein</fullName>
    </recommendedName>
</protein>
<dbReference type="Proteomes" id="UP000254569">
    <property type="component" value="Unassembled WGS sequence"/>
</dbReference>
<feature type="domain" description="SWIM-type" evidence="2">
    <location>
        <begin position="52"/>
        <end position="85"/>
    </location>
</feature>
<evidence type="ECO:0000259" key="2">
    <source>
        <dbReference type="PROSITE" id="PS50966"/>
    </source>
</evidence>
<keyword evidence="1" id="KW-0863">Zinc-finger</keyword>